<organism evidence="3 4">
    <name type="scientific">Streptomyces chattanoogensis</name>
    <dbReference type="NCBI Taxonomy" id="66876"/>
    <lineage>
        <taxon>Bacteria</taxon>
        <taxon>Bacillati</taxon>
        <taxon>Actinomycetota</taxon>
        <taxon>Actinomycetes</taxon>
        <taxon>Kitasatosporales</taxon>
        <taxon>Streptomycetaceae</taxon>
        <taxon>Streptomyces</taxon>
    </lineage>
</organism>
<gene>
    <name evidence="3" type="ORF">ADL29_36335</name>
</gene>
<dbReference type="Proteomes" id="UP000037982">
    <property type="component" value="Unassembled WGS sequence"/>
</dbReference>
<dbReference type="AlphaFoldDB" id="A0A0N0GVB3"/>
<keyword evidence="1" id="KW-0175">Coiled coil</keyword>
<feature type="region of interest" description="Disordered" evidence="2">
    <location>
        <begin position="121"/>
        <end position="140"/>
    </location>
</feature>
<feature type="coiled-coil region" evidence="1">
    <location>
        <begin position="5"/>
        <end position="46"/>
    </location>
</feature>
<dbReference type="PATRIC" id="fig|66876.3.peg.8003"/>
<dbReference type="EMBL" id="LGKG01000192">
    <property type="protein sequence ID" value="KPC59129.1"/>
    <property type="molecule type" value="Genomic_DNA"/>
</dbReference>
<name>A0A0N0GVB3_9ACTN</name>
<evidence type="ECO:0000256" key="1">
    <source>
        <dbReference type="SAM" id="Coils"/>
    </source>
</evidence>
<sequence>MRKLLDKIETRQRLVRATAERLRDQIARLTEQLTAAENTLRRLEITHQTIREPAAEDGAPPPEPLPSGYREILAAIEEAEEGLRAKDICQALGLGTEPRHTESARAKLKRLVGRGILAEPEPGLFTHAKPTPAAPEANSH</sequence>
<evidence type="ECO:0000313" key="3">
    <source>
        <dbReference type="EMBL" id="KPC59129.1"/>
    </source>
</evidence>
<comment type="caution">
    <text evidence="3">The sequence shown here is derived from an EMBL/GenBank/DDBJ whole genome shotgun (WGS) entry which is preliminary data.</text>
</comment>
<proteinExistence type="predicted"/>
<dbReference type="RefSeq" id="WP_053927761.1">
    <property type="nucleotide sequence ID" value="NZ_LGKG01000192.1"/>
</dbReference>
<protein>
    <submittedName>
        <fullName evidence="3">Uncharacterized protein</fullName>
    </submittedName>
</protein>
<accession>A0A0N0GVB3</accession>
<keyword evidence="4" id="KW-1185">Reference proteome</keyword>
<evidence type="ECO:0000313" key="4">
    <source>
        <dbReference type="Proteomes" id="UP000037982"/>
    </source>
</evidence>
<evidence type="ECO:0000256" key="2">
    <source>
        <dbReference type="SAM" id="MobiDB-lite"/>
    </source>
</evidence>
<feature type="region of interest" description="Disordered" evidence="2">
    <location>
        <begin position="48"/>
        <end position="67"/>
    </location>
</feature>
<reference evidence="4" key="1">
    <citation type="submission" date="2015-07" db="EMBL/GenBank/DDBJ databases">
        <authorList>
            <person name="Ju K.-S."/>
            <person name="Doroghazi J.R."/>
            <person name="Metcalf W.W."/>
        </authorList>
    </citation>
    <scope>NUCLEOTIDE SEQUENCE [LARGE SCALE GENOMIC DNA]</scope>
    <source>
        <strain evidence="4">NRRL ISP-5002</strain>
    </source>
</reference>